<reference evidence="1" key="1">
    <citation type="submission" date="2022-11" db="EMBL/GenBank/DDBJ databases">
        <authorList>
            <person name="Kikuchi T."/>
        </authorList>
    </citation>
    <scope>NUCLEOTIDE SEQUENCE</scope>
    <source>
        <strain evidence="1">PS1010</strain>
    </source>
</reference>
<keyword evidence="2" id="KW-1185">Reference proteome</keyword>
<dbReference type="EMBL" id="CANHGI010000004">
    <property type="protein sequence ID" value="CAI5448684.1"/>
    <property type="molecule type" value="Genomic_DNA"/>
</dbReference>
<dbReference type="Proteomes" id="UP001152747">
    <property type="component" value="Unassembled WGS sequence"/>
</dbReference>
<protein>
    <submittedName>
        <fullName evidence="1">Uncharacterized protein</fullName>
    </submittedName>
</protein>
<accession>A0A9P1IPI3</accession>
<sequence length="110" mass="12607">MIEHFRFYNHQPTLRSLENNTSPSTLRLPQDSDKLSVFCLINSFKTSSMNCKNNRQALASSENWRGLARKMREMDGRLPARVLAGEIFSPTAVRTLSEYIVSEFEKGSHI</sequence>
<evidence type="ECO:0000313" key="2">
    <source>
        <dbReference type="Proteomes" id="UP001152747"/>
    </source>
</evidence>
<proteinExistence type="predicted"/>
<gene>
    <name evidence="1" type="ORF">CAMP_LOCUS11321</name>
</gene>
<organism evidence="1 2">
    <name type="scientific">Caenorhabditis angaria</name>
    <dbReference type="NCBI Taxonomy" id="860376"/>
    <lineage>
        <taxon>Eukaryota</taxon>
        <taxon>Metazoa</taxon>
        <taxon>Ecdysozoa</taxon>
        <taxon>Nematoda</taxon>
        <taxon>Chromadorea</taxon>
        <taxon>Rhabditida</taxon>
        <taxon>Rhabditina</taxon>
        <taxon>Rhabditomorpha</taxon>
        <taxon>Rhabditoidea</taxon>
        <taxon>Rhabditidae</taxon>
        <taxon>Peloderinae</taxon>
        <taxon>Caenorhabditis</taxon>
    </lineage>
</organism>
<comment type="caution">
    <text evidence="1">The sequence shown here is derived from an EMBL/GenBank/DDBJ whole genome shotgun (WGS) entry which is preliminary data.</text>
</comment>
<name>A0A9P1IPI3_9PELO</name>
<dbReference type="AlphaFoldDB" id="A0A9P1IPI3"/>
<evidence type="ECO:0000313" key="1">
    <source>
        <dbReference type="EMBL" id="CAI5448684.1"/>
    </source>
</evidence>